<dbReference type="RefSeq" id="WP_092333020.1">
    <property type="nucleotide sequence ID" value="NZ_FNCP01000010.1"/>
</dbReference>
<dbReference type="EMBL" id="FNCP01000010">
    <property type="protein sequence ID" value="SDH14857.1"/>
    <property type="molecule type" value="Genomic_DNA"/>
</dbReference>
<dbReference type="OrthoDB" id="1799121at2"/>
<accession>A0A1G8A203</accession>
<feature type="transmembrane region" description="Helical" evidence="1">
    <location>
        <begin position="6"/>
        <end position="24"/>
    </location>
</feature>
<name>A0A1G8A203_9FIRM</name>
<dbReference type="AlphaFoldDB" id="A0A1G8A203"/>
<evidence type="ECO:0000313" key="2">
    <source>
        <dbReference type="EMBL" id="SDH14857.1"/>
    </source>
</evidence>
<keyword evidence="1" id="KW-0812">Transmembrane</keyword>
<gene>
    <name evidence="2" type="ORF">SAMN05443529_11078</name>
</gene>
<feature type="transmembrane region" description="Helical" evidence="1">
    <location>
        <begin position="31"/>
        <end position="52"/>
    </location>
</feature>
<keyword evidence="3" id="KW-1185">Reference proteome</keyword>
<protein>
    <submittedName>
        <fullName evidence="2">Uncharacterized protein</fullName>
    </submittedName>
</protein>
<dbReference type="Proteomes" id="UP000198656">
    <property type="component" value="Unassembled WGS sequence"/>
</dbReference>
<organism evidence="2 3">
    <name type="scientific">Desulfosporosinus hippei DSM 8344</name>
    <dbReference type="NCBI Taxonomy" id="1121419"/>
    <lineage>
        <taxon>Bacteria</taxon>
        <taxon>Bacillati</taxon>
        <taxon>Bacillota</taxon>
        <taxon>Clostridia</taxon>
        <taxon>Eubacteriales</taxon>
        <taxon>Desulfitobacteriaceae</taxon>
        <taxon>Desulfosporosinus</taxon>
    </lineage>
</organism>
<dbReference type="STRING" id="1121419.SAMN05443529_11078"/>
<proteinExistence type="predicted"/>
<keyword evidence="1" id="KW-1133">Transmembrane helix</keyword>
<reference evidence="3" key="1">
    <citation type="submission" date="2016-10" db="EMBL/GenBank/DDBJ databases">
        <authorList>
            <person name="Varghese N."/>
            <person name="Submissions S."/>
        </authorList>
    </citation>
    <scope>NUCLEOTIDE SEQUENCE [LARGE SCALE GENOMIC DNA]</scope>
    <source>
        <strain evidence="3">DSM 8344</strain>
    </source>
</reference>
<feature type="transmembrane region" description="Helical" evidence="1">
    <location>
        <begin position="64"/>
        <end position="83"/>
    </location>
</feature>
<sequence>MILLLGFLRSVLLICVILYIYYITRRKKNDVVIQMWLTVIVGMLSSLAIQIVNVVMGNSILDSVLLSILFLAALIAYSIWKVSRELKKRRYSK</sequence>
<evidence type="ECO:0000256" key="1">
    <source>
        <dbReference type="SAM" id="Phobius"/>
    </source>
</evidence>
<evidence type="ECO:0000313" key="3">
    <source>
        <dbReference type="Proteomes" id="UP000198656"/>
    </source>
</evidence>
<keyword evidence="1" id="KW-0472">Membrane</keyword>